<dbReference type="STRING" id="546364.SAMN04489730_3936"/>
<keyword evidence="3" id="KW-1185">Reference proteome</keyword>
<evidence type="ECO:0000313" key="2">
    <source>
        <dbReference type="EMBL" id="SFW75432.1"/>
    </source>
</evidence>
<dbReference type="Proteomes" id="UP000182740">
    <property type="component" value="Unassembled WGS sequence"/>
</dbReference>
<name>A0A1K1RTF2_9PSEU</name>
<accession>A0A1K1RTF2</accession>
<keyword evidence="1" id="KW-1133">Transmembrane helix</keyword>
<keyword evidence="1" id="KW-0472">Membrane</keyword>
<proteinExistence type="predicted"/>
<feature type="transmembrane region" description="Helical" evidence="1">
    <location>
        <begin position="9"/>
        <end position="28"/>
    </location>
</feature>
<reference evidence="3" key="1">
    <citation type="submission" date="2016-11" db="EMBL/GenBank/DDBJ databases">
        <authorList>
            <person name="Varghese N."/>
            <person name="Submissions S."/>
        </authorList>
    </citation>
    <scope>NUCLEOTIDE SEQUENCE [LARGE SCALE GENOMIC DNA]</scope>
    <source>
        <strain evidence="3">DSM 44671</strain>
    </source>
</reference>
<dbReference type="EMBL" id="FPJG01000006">
    <property type="protein sequence ID" value="SFW75432.1"/>
    <property type="molecule type" value="Genomic_DNA"/>
</dbReference>
<sequence length="71" mass="7313">MAKEQGGRPFVSLVMGLILVAGGVAIIVNAGQHTIGVIGGVVTIVAGLAFFVRSAATRRTTAAGRRRFFIS</sequence>
<organism evidence="2 3">
    <name type="scientific">Amycolatopsis australiensis</name>
    <dbReference type="NCBI Taxonomy" id="546364"/>
    <lineage>
        <taxon>Bacteria</taxon>
        <taxon>Bacillati</taxon>
        <taxon>Actinomycetota</taxon>
        <taxon>Actinomycetes</taxon>
        <taxon>Pseudonocardiales</taxon>
        <taxon>Pseudonocardiaceae</taxon>
        <taxon>Amycolatopsis</taxon>
    </lineage>
</organism>
<gene>
    <name evidence="2" type="ORF">SAMN04489730_3936</name>
</gene>
<dbReference type="AlphaFoldDB" id="A0A1K1RTF2"/>
<evidence type="ECO:0000256" key="1">
    <source>
        <dbReference type="SAM" id="Phobius"/>
    </source>
</evidence>
<keyword evidence="1" id="KW-0812">Transmembrane</keyword>
<dbReference type="RefSeq" id="WP_072477660.1">
    <property type="nucleotide sequence ID" value="NZ_FPJG01000006.1"/>
</dbReference>
<protein>
    <submittedName>
        <fullName evidence="2">Uncharacterized protein</fullName>
    </submittedName>
</protein>
<evidence type="ECO:0000313" key="3">
    <source>
        <dbReference type="Proteomes" id="UP000182740"/>
    </source>
</evidence>
<feature type="transmembrane region" description="Helical" evidence="1">
    <location>
        <begin position="34"/>
        <end position="56"/>
    </location>
</feature>